<dbReference type="OrthoDB" id="200187at2759"/>
<accession>A0A7R8CPX7</accession>
<gene>
    <name evidence="2" type="ORF">LSAA_4638</name>
</gene>
<evidence type="ECO:0000313" key="3">
    <source>
        <dbReference type="Proteomes" id="UP000675881"/>
    </source>
</evidence>
<keyword evidence="3" id="KW-1185">Reference proteome</keyword>
<sequence>MNRRAGKKAHGDKKGGLYECQRTHVQGGESRGSISLDQRQWMLLSMIPPWSVEKAKESPSLIFNTREDAINFMDELLKHKMFHRAKKIPVPEKTKKINNKRTTNLKKKKLSNRLNQEQI</sequence>
<feature type="compositionally biased region" description="Basic residues" evidence="1">
    <location>
        <begin position="1"/>
        <end position="11"/>
    </location>
</feature>
<name>A0A7R8CPX7_LEPSM</name>
<feature type="compositionally biased region" description="Basic residues" evidence="1">
    <location>
        <begin position="96"/>
        <end position="111"/>
    </location>
</feature>
<evidence type="ECO:0000313" key="2">
    <source>
        <dbReference type="EMBL" id="CAF2843397.1"/>
    </source>
</evidence>
<feature type="region of interest" description="Disordered" evidence="1">
    <location>
        <begin position="1"/>
        <end position="32"/>
    </location>
</feature>
<dbReference type="AlphaFoldDB" id="A0A7R8CPX7"/>
<reference evidence="2" key="1">
    <citation type="submission" date="2021-02" db="EMBL/GenBank/DDBJ databases">
        <authorList>
            <person name="Bekaert M."/>
        </authorList>
    </citation>
    <scope>NUCLEOTIDE SEQUENCE</scope>
    <source>
        <strain evidence="2">IoA-00</strain>
    </source>
</reference>
<dbReference type="Proteomes" id="UP000675881">
    <property type="component" value="Chromosome 14"/>
</dbReference>
<proteinExistence type="predicted"/>
<feature type="region of interest" description="Disordered" evidence="1">
    <location>
        <begin position="87"/>
        <end position="119"/>
    </location>
</feature>
<evidence type="ECO:0000256" key="1">
    <source>
        <dbReference type="SAM" id="MobiDB-lite"/>
    </source>
</evidence>
<dbReference type="EMBL" id="HG994593">
    <property type="protein sequence ID" value="CAF2843397.1"/>
    <property type="molecule type" value="Genomic_DNA"/>
</dbReference>
<protein>
    <submittedName>
        <fullName evidence="2">SEC62</fullName>
    </submittedName>
</protein>
<organism evidence="2 3">
    <name type="scientific">Lepeophtheirus salmonis</name>
    <name type="common">Salmon louse</name>
    <name type="synonym">Caligus salmonis</name>
    <dbReference type="NCBI Taxonomy" id="72036"/>
    <lineage>
        <taxon>Eukaryota</taxon>
        <taxon>Metazoa</taxon>
        <taxon>Ecdysozoa</taxon>
        <taxon>Arthropoda</taxon>
        <taxon>Crustacea</taxon>
        <taxon>Multicrustacea</taxon>
        <taxon>Hexanauplia</taxon>
        <taxon>Copepoda</taxon>
        <taxon>Siphonostomatoida</taxon>
        <taxon>Caligidae</taxon>
        <taxon>Lepeophtheirus</taxon>
    </lineage>
</organism>